<protein>
    <recommendedName>
        <fullName evidence="4">Big-1 domain-containing protein</fullName>
    </recommendedName>
</protein>
<dbReference type="InterPro" id="IPR003961">
    <property type="entry name" value="FN3_dom"/>
</dbReference>
<feature type="compositionally biased region" description="Polar residues" evidence="2">
    <location>
        <begin position="884"/>
        <end position="894"/>
    </location>
</feature>
<dbReference type="InterPro" id="IPR008964">
    <property type="entry name" value="Invasin/intimin_cell_adhesion"/>
</dbReference>
<proteinExistence type="inferred from homology"/>
<accession>A0ABY9WM98</accession>
<comment type="similarity">
    <text evidence="1">Belongs to the intimin/invasin family.</text>
</comment>
<dbReference type="Proteomes" id="UP001611383">
    <property type="component" value="Chromosome"/>
</dbReference>
<dbReference type="InterPro" id="IPR003344">
    <property type="entry name" value="Big_1_dom"/>
</dbReference>
<feature type="compositionally biased region" description="Polar residues" evidence="2">
    <location>
        <begin position="905"/>
        <end position="914"/>
    </location>
</feature>
<reference evidence="5 6" key="1">
    <citation type="submission" date="2019-08" db="EMBL/GenBank/DDBJ databases">
        <title>Archangium and Cystobacter genomes.</title>
        <authorList>
            <person name="Chen I.-C.K."/>
            <person name="Wielgoss S."/>
        </authorList>
    </citation>
    <scope>NUCLEOTIDE SEQUENCE [LARGE SCALE GENOMIC DNA]</scope>
    <source>
        <strain evidence="5 6">Cbm 6</strain>
    </source>
</reference>
<gene>
    <name evidence="5" type="ORF">F0U60_13000</name>
</gene>
<feature type="chain" id="PRO_5046448680" description="Big-1 domain-containing protein" evidence="3">
    <location>
        <begin position="33"/>
        <end position="932"/>
    </location>
</feature>
<keyword evidence="6" id="KW-1185">Reference proteome</keyword>
<evidence type="ECO:0000259" key="4">
    <source>
        <dbReference type="SMART" id="SM00634"/>
    </source>
</evidence>
<dbReference type="InterPro" id="IPR036415">
    <property type="entry name" value="Lamin_tail_dom_sf"/>
</dbReference>
<dbReference type="InterPro" id="IPR001322">
    <property type="entry name" value="Lamin_tail_dom"/>
</dbReference>
<organism evidence="5 6">
    <name type="scientific">Archangium minus</name>
    <dbReference type="NCBI Taxonomy" id="83450"/>
    <lineage>
        <taxon>Bacteria</taxon>
        <taxon>Pseudomonadati</taxon>
        <taxon>Myxococcota</taxon>
        <taxon>Myxococcia</taxon>
        <taxon>Myxococcales</taxon>
        <taxon>Cystobacterineae</taxon>
        <taxon>Archangiaceae</taxon>
        <taxon>Archangium</taxon>
    </lineage>
</organism>
<dbReference type="CDD" id="cd00063">
    <property type="entry name" value="FN3"/>
    <property type="match status" value="1"/>
</dbReference>
<dbReference type="Pfam" id="PF00932">
    <property type="entry name" value="LTD"/>
    <property type="match status" value="2"/>
</dbReference>
<dbReference type="Pfam" id="PF02369">
    <property type="entry name" value="Big_1"/>
    <property type="match status" value="1"/>
</dbReference>
<sequence>MSMSHGPPTLARLAAWSVLLLGLSVGCGSSCGGDPTPPPATREMPDAARSSVEVSRAQGVPANGTDSVDIKVTVRKEDGTPLPGRALKVTVSGTGNTLTQPSGPTNDQGLATATLTSTVAETKTVTVSVDAEGGPVTLSSQPTIEFVGSVVPSASKLVFSKQPSNSRVRALFGVEVLLQDDVGNVVPVGEPAVTLSVNKGGTLVGGGSVSPVNGVATFSGLSIAEENSDYVLTASAPGLASVSSDPFTLVDDVAPGAVTLSVVRKTSIQVELGWTAVGDDDLLGTASSYDLRYATSPIDEASFDSAVPVDVGSPQAPGTAESATVIDLNPNTLYYFALRVHDSANNTRLATVSTSTNVDPCAGYVCTPSAPICAADGVSRITYTPTCVDVDNVATCQESQTTTACTGTNAVCFNAACDTAEKPTANQLSISEIMHSPSAGTTEYFELTNNTNTLLNLNGVLVTYKNASGATTTFPVGTGSTPVVIGRKGTFVLAQNKDTATNGGVSANYQYDSSLTLDGSGQFKIANGATSVEEFTYTSSFPQTPGKAMSLSSLVVGTRANGNSWYWCDADVQLSGGDYGTPNAANSACGMTVTPPVDWCNIQSPKTLPNTIVGTSTEIYSQFFEPGATSRNMSGNDGYPHVFAELGYGSGTSSAETWTWAPISFNGAYTTSLSNNDEMMGILTISTPGSYRYGFRYYFKDPFTGASSPYVYCGQDDIADPATGTFGTVNIVERPVVANHVVISEFSGGNGSSGTGPTDEFIELYNPTNSPVNIGGWTVQYKSATGTTYSGSFTIPTGTFIQPKKYFLLGGANYTGAKDATYGFDTSASTTGGGHVRIGPGLVASNLNDPNTVDKLGFGTANQPEGTAAPSHPAAGGSLERKAVSSSTSDSMATGGSDANRGNGFDSNDNSQDFVQRAVRNPQDSSSPAESP</sequence>
<feature type="region of interest" description="Disordered" evidence="2">
    <location>
        <begin position="854"/>
        <end position="932"/>
    </location>
</feature>
<evidence type="ECO:0000313" key="6">
    <source>
        <dbReference type="Proteomes" id="UP001611383"/>
    </source>
</evidence>
<evidence type="ECO:0000313" key="5">
    <source>
        <dbReference type="EMBL" id="WNG44909.1"/>
    </source>
</evidence>
<dbReference type="SMART" id="SM00634">
    <property type="entry name" value="BID_1"/>
    <property type="match status" value="1"/>
</dbReference>
<feature type="region of interest" description="Disordered" evidence="2">
    <location>
        <begin position="32"/>
        <end position="65"/>
    </location>
</feature>
<dbReference type="Gene3D" id="2.60.40.1260">
    <property type="entry name" value="Lamin Tail domain"/>
    <property type="match status" value="1"/>
</dbReference>
<keyword evidence="3" id="KW-0732">Signal</keyword>
<feature type="domain" description="Big-1" evidence="4">
    <location>
        <begin position="50"/>
        <end position="139"/>
    </location>
</feature>
<feature type="signal peptide" evidence="3">
    <location>
        <begin position="1"/>
        <end position="32"/>
    </location>
</feature>
<dbReference type="EMBL" id="CP043494">
    <property type="protein sequence ID" value="WNG44909.1"/>
    <property type="molecule type" value="Genomic_DNA"/>
</dbReference>
<dbReference type="InterPro" id="IPR013783">
    <property type="entry name" value="Ig-like_fold"/>
</dbReference>
<dbReference type="SUPFAM" id="SSF49373">
    <property type="entry name" value="Invasin/intimin cell-adhesion fragments"/>
    <property type="match status" value="1"/>
</dbReference>
<dbReference type="SUPFAM" id="SSF74853">
    <property type="entry name" value="Lamin A/C globular tail domain"/>
    <property type="match status" value="1"/>
</dbReference>
<evidence type="ECO:0000256" key="2">
    <source>
        <dbReference type="SAM" id="MobiDB-lite"/>
    </source>
</evidence>
<dbReference type="Gene3D" id="2.60.40.10">
    <property type="entry name" value="Immunoglobulins"/>
    <property type="match status" value="2"/>
</dbReference>
<feature type="compositionally biased region" description="Polar residues" evidence="2">
    <location>
        <begin position="922"/>
        <end position="932"/>
    </location>
</feature>
<evidence type="ECO:0000256" key="1">
    <source>
        <dbReference type="ARBA" id="ARBA00010116"/>
    </source>
</evidence>
<dbReference type="SUPFAM" id="SSF49265">
    <property type="entry name" value="Fibronectin type III"/>
    <property type="match status" value="1"/>
</dbReference>
<name>A0ABY9WM98_9BACT</name>
<evidence type="ECO:0000256" key="3">
    <source>
        <dbReference type="SAM" id="SignalP"/>
    </source>
</evidence>
<dbReference type="InterPro" id="IPR036116">
    <property type="entry name" value="FN3_sf"/>
</dbReference>